<sequence>MNSWKAIKKRVKNEISKKLLAKNGPYCVYCERVLIGTGNQIDHFAHKALHSQFTFNPVNLFYSCSFCNSSARKGQKNTINNPVQFRYDLCQFKIVHPYFDNPDTEILYQDADKVFFDLPSCSNLGRDTIAFFKWDDIHMTMFRARTLKIERLNPLSPIEEQQLILSIISYK</sequence>
<dbReference type="EMBL" id="JBHSGW010000025">
    <property type="protein sequence ID" value="MFC4739992.1"/>
    <property type="molecule type" value="Genomic_DNA"/>
</dbReference>
<evidence type="ECO:0008006" key="3">
    <source>
        <dbReference type="Google" id="ProtNLM"/>
    </source>
</evidence>
<name>A0ABV9P311_9FLAO</name>
<reference evidence="2" key="1">
    <citation type="journal article" date="2019" name="Int. J. Syst. Evol. Microbiol.">
        <title>The Global Catalogue of Microorganisms (GCM) 10K type strain sequencing project: providing services to taxonomists for standard genome sequencing and annotation.</title>
        <authorList>
            <consortium name="The Broad Institute Genomics Platform"/>
            <consortium name="The Broad Institute Genome Sequencing Center for Infectious Disease"/>
            <person name="Wu L."/>
            <person name="Ma J."/>
        </authorList>
    </citation>
    <scope>NUCLEOTIDE SEQUENCE [LARGE SCALE GENOMIC DNA]</scope>
    <source>
        <strain evidence="2">CCUG 50349</strain>
    </source>
</reference>
<dbReference type="RefSeq" id="WP_379740480.1">
    <property type="nucleotide sequence ID" value="NZ_JBHSGW010000025.1"/>
</dbReference>
<dbReference type="Gene3D" id="1.10.30.50">
    <property type="match status" value="1"/>
</dbReference>
<accession>A0ABV9P311</accession>
<protein>
    <recommendedName>
        <fullName evidence="3">HNH endonuclease</fullName>
    </recommendedName>
</protein>
<dbReference type="InterPro" id="IPR003615">
    <property type="entry name" value="HNH_nuc"/>
</dbReference>
<proteinExistence type="predicted"/>
<dbReference type="Proteomes" id="UP001595885">
    <property type="component" value="Unassembled WGS sequence"/>
</dbReference>
<dbReference type="CDD" id="cd00085">
    <property type="entry name" value="HNHc"/>
    <property type="match status" value="1"/>
</dbReference>
<gene>
    <name evidence="1" type="ORF">ACFO3U_08295</name>
</gene>
<organism evidence="1 2">
    <name type="scientific">Flavobacterium ponti</name>
    <dbReference type="NCBI Taxonomy" id="665133"/>
    <lineage>
        <taxon>Bacteria</taxon>
        <taxon>Pseudomonadati</taxon>
        <taxon>Bacteroidota</taxon>
        <taxon>Flavobacteriia</taxon>
        <taxon>Flavobacteriales</taxon>
        <taxon>Flavobacteriaceae</taxon>
        <taxon>Flavobacterium</taxon>
    </lineage>
</organism>
<comment type="caution">
    <text evidence="1">The sequence shown here is derived from an EMBL/GenBank/DDBJ whole genome shotgun (WGS) entry which is preliminary data.</text>
</comment>
<evidence type="ECO:0000313" key="2">
    <source>
        <dbReference type="Proteomes" id="UP001595885"/>
    </source>
</evidence>
<evidence type="ECO:0000313" key="1">
    <source>
        <dbReference type="EMBL" id="MFC4739992.1"/>
    </source>
</evidence>
<keyword evidence="2" id="KW-1185">Reference proteome</keyword>